<protein>
    <submittedName>
        <fullName evidence="3">Uncharacterized protein</fullName>
    </submittedName>
</protein>
<accession>A0A329T075</accession>
<evidence type="ECO:0000256" key="1">
    <source>
        <dbReference type="SAM" id="Coils"/>
    </source>
</evidence>
<evidence type="ECO:0000313" key="2">
    <source>
        <dbReference type="EMBL" id="KAG2890931.1"/>
    </source>
</evidence>
<dbReference type="Proteomes" id="UP000251314">
    <property type="component" value="Unassembled WGS sequence"/>
</dbReference>
<proteinExistence type="predicted"/>
<feature type="coiled-coil region" evidence="1">
    <location>
        <begin position="166"/>
        <end position="193"/>
    </location>
</feature>
<evidence type="ECO:0000313" key="4">
    <source>
        <dbReference type="Proteomes" id="UP000251314"/>
    </source>
</evidence>
<dbReference type="AlphaFoldDB" id="A0A329T075"/>
<keyword evidence="1" id="KW-0175">Coiled coil</keyword>
<keyword evidence="4" id="KW-1185">Reference proteome</keyword>
<dbReference type="EMBL" id="RCMK01001623">
    <property type="protein sequence ID" value="KAG2890931.1"/>
    <property type="molecule type" value="Genomic_DNA"/>
</dbReference>
<dbReference type="VEuPathDB" id="FungiDB:PC110_g2497"/>
<comment type="caution">
    <text evidence="3">The sequence shown here is derived from an EMBL/GenBank/DDBJ whole genome shotgun (WGS) entry which is preliminary data.</text>
</comment>
<dbReference type="EMBL" id="MJFZ01000033">
    <property type="protein sequence ID" value="RAW41292.1"/>
    <property type="molecule type" value="Genomic_DNA"/>
</dbReference>
<sequence length="382" mass="42031">MSLRPPNSSALSDIVVGNVIQRTMWKTRDNLSARVGYFARSRPTMANSSQQQSRRHRYRCGPYQKTFQDNPSKNATKNPVETPKSVVLSPCVAELIGLTGLSSGPKRAASITSDLKTVESIVARIGGADHHITAELQQAIVADALKKKIRHRERSHLCRQKLTRVETDVNDAITKLRSEIKNLEAKGNDAVRLPTKLTSWALASEYFRQFDCYISSPRTLYKVASKFLHEIMAPDVVDDPLFGADAQLENWRPLTHYFGDVSVDLKGLKTSTTDNLVADTVTRVTITSNTLRLGFPHLNGDGVGGTNSGIWSPIAAKMLGKRLVMRGSVFFGWDVATGKVVSLHSQSDMITPMLNLLGSLDDVSCAFSKARVSPNCTFVRGD</sequence>
<dbReference type="Proteomes" id="UP000736787">
    <property type="component" value="Unassembled WGS sequence"/>
</dbReference>
<dbReference type="OrthoDB" id="123998at2759"/>
<reference evidence="3 4" key="1">
    <citation type="submission" date="2018-01" db="EMBL/GenBank/DDBJ databases">
        <title>Draft genome of the strawberry crown rot pathogen Phytophthora cactorum.</title>
        <authorList>
            <person name="Armitage A.D."/>
            <person name="Lysoe E."/>
            <person name="Nellist C.F."/>
            <person name="Harrison R.J."/>
            <person name="Brurberg M.B."/>
        </authorList>
    </citation>
    <scope>NUCLEOTIDE SEQUENCE [LARGE SCALE GENOMIC DNA]</scope>
    <source>
        <strain evidence="3 4">10300</strain>
    </source>
</reference>
<gene>
    <name evidence="3" type="ORF">PC110_g2497</name>
    <name evidence="2" type="ORF">PC117_g24368</name>
</gene>
<evidence type="ECO:0000313" key="3">
    <source>
        <dbReference type="EMBL" id="RAW41292.1"/>
    </source>
</evidence>
<organism evidence="3 4">
    <name type="scientific">Phytophthora cactorum</name>
    <dbReference type="NCBI Taxonomy" id="29920"/>
    <lineage>
        <taxon>Eukaryota</taxon>
        <taxon>Sar</taxon>
        <taxon>Stramenopiles</taxon>
        <taxon>Oomycota</taxon>
        <taxon>Peronosporomycetes</taxon>
        <taxon>Peronosporales</taxon>
        <taxon>Peronosporaceae</taxon>
        <taxon>Phytophthora</taxon>
    </lineage>
</organism>
<reference evidence="2" key="2">
    <citation type="submission" date="2018-10" db="EMBL/GenBank/DDBJ databases">
        <title>Effector identification in a new, highly contiguous assembly of the strawberry crown rot pathogen Phytophthora cactorum.</title>
        <authorList>
            <person name="Armitage A.D."/>
            <person name="Nellist C.F."/>
            <person name="Bates H."/>
            <person name="Vickerstaff R.J."/>
            <person name="Harrison R.J."/>
        </authorList>
    </citation>
    <scope>NUCLEOTIDE SEQUENCE</scope>
    <source>
        <strain evidence="2">4040</strain>
    </source>
</reference>
<name>A0A329T075_9STRA</name>